<dbReference type="AlphaFoldDB" id="A0AAD6ZKS2"/>
<feature type="compositionally biased region" description="Low complexity" evidence="1">
    <location>
        <begin position="94"/>
        <end position="107"/>
    </location>
</feature>
<evidence type="ECO:0000313" key="3">
    <source>
        <dbReference type="Proteomes" id="UP001218218"/>
    </source>
</evidence>
<proteinExistence type="predicted"/>
<dbReference type="EMBL" id="JARIHO010000040">
    <property type="protein sequence ID" value="KAJ7327885.1"/>
    <property type="molecule type" value="Genomic_DNA"/>
</dbReference>
<accession>A0AAD6ZKS2</accession>
<protein>
    <submittedName>
        <fullName evidence="2">Uncharacterized protein</fullName>
    </submittedName>
</protein>
<evidence type="ECO:0000256" key="1">
    <source>
        <dbReference type="SAM" id="MobiDB-lite"/>
    </source>
</evidence>
<comment type="caution">
    <text evidence="2">The sequence shown here is derived from an EMBL/GenBank/DDBJ whole genome shotgun (WGS) entry which is preliminary data.</text>
</comment>
<dbReference type="Proteomes" id="UP001218218">
    <property type="component" value="Unassembled WGS sequence"/>
</dbReference>
<keyword evidence="3" id="KW-1185">Reference proteome</keyword>
<feature type="region of interest" description="Disordered" evidence="1">
    <location>
        <begin position="86"/>
        <end position="107"/>
    </location>
</feature>
<organism evidence="2 3">
    <name type="scientific">Mycena albidolilacea</name>
    <dbReference type="NCBI Taxonomy" id="1033008"/>
    <lineage>
        <taxon>Eukaryota</taxon>
        <taxon>Fungi</taxon>
        <taxon>Dikarya</taxon>
        <taxon>Basidiomycota</taxon>
        <taxon>Agaricomycotina</taxon>
        <taxon>Agaricomycetes</taxon>
        <taxon>Agaricomycetidae</taxon>
        <taxon>Agaricales</taxon>
        <taxon>Marasmiineae</taxon>
        <taxon>Mycenaceae</taxon>
        <taxon>Mycena</taxon>
    </lineage>
</organism>
<reference evidence="2" key="1">
    <citation type="submission" date="2023-03" db="EMBL/GenBank/DDBJ databases">
        <title>Massive genome expansion in bonnet fungi (Mycena s.s.) driven by repeated elements and novel gene families across ecological guilds.</title>
        <authorList>
            <consortium name="Lawrence Berkeley National Laboratory"/>
            <person name="Harder C.B."/>
            <person name="Miyauchi S."/>
            <person name="Viragh M."/>
            <person name="Kuo A."/>
            <person name="Thoen E."/>
            <person name="Andreopoulos B."/>
            <person name="Lu D."/>
            <person name="Skrede I."/>
            <person name="Drula E."/>
            <person name="Henrissat B."/>
            <person name="Morin E."/>
            <person name="Kohler A."/>
            <person name="Barry K."/>
            <person name="LaButti K."/>
            <person name="Morin E."/>
            <person name="Salamov A."/>
            <person name="Lipzen A."/>
            <person name="Mereny Z."/>
            <person name="Hegedus B."/>
            <person name="Baldrian P."/>
            <person name="Stursova M."/>
            <person name="Weitz H."/>
            <person name="Taylor A."/>
            <person name="Grigoriev I.V."/>
            <person name="Nagy L.G."/>
            <person name="Martin F."/>
            <person name="Kauserud H."/>
        </authorList>
    </citation>
    <scope>NUCLEOTIDE SEQUENCE</scope>
    <source>
        <strain evidence="2">CBHHK002</strain>
    </source>
</reference>
<name>A0AAD6ZKS2_9AGAR</name>
<gene>
    <name evidence="2" type="ORF">DFH08DRAFT_816055</name>
</gene>
<sequence>MPWITLFLRSPEASLELPALLLASLPHAALMKHLANTEITGLCDRCQKRTVTWIWGTGYPTKEQDYIDKAVAALMALQTDEPIQAAMRPKAVHSASPTSLSPPTSTS</sequence>
<evidence type="ECO:0000313" key="2">
    <source>
        <dbReference type="EMBL" id="KAJ7327885.1"/>
    </source>
</evidence>